<evidence type="ECO:0000256" key="2">
    <source>
        <dbReference type="ARBA" id="ARBA00023015"/>
    </source>
</evidence>
<proteinExistence type="inferred from homology"/>
<dbReference type="Gene3D" id="1.10.10.10">
    <property type="entry name" value="Winged helix-like DNA-binding domain superfamily/Winged helix DNA-binding domain"/>
    <property type="match status" value="1"/>
</dbReference>
<feature type="domain" description="RNA polymerase sigma-70 region 4" evidence="7">
    <location>
        <begin position="141"/>
        <end position="176"/>
    </location>
</feature>
<keyword evidence="4" id="KW-0238">DNA-binding</keyword>
<keyword evidence="5" id="KW-0804">Transcription</keyword>
<dbReference type="GO" id="GO:0016987">
    <property type="term" value="F:sigma factor activity"/>
    <property type="evidence" value="ECO:0007669"/>
    <property type="project" value="UniProtKB-KW"/>
</dbReference>
<dbReference type="Pfam" id="PF04542">
    <property type="entry name" value="Sigma70_r2"/>
    <property type="match status" value="1"/>
</dbReference>
<accession>A0A136KG81</accession>
<dbReference type="SUPFAM" id="SSF88946">
    <property type="entry name" value="Sigma2 domain of RNA polymerase sigma factors"/>
    <property type="match status" value="1"/>
</dbReference>
<name>A0A136KG81_9BACT</name>
<evidence type="ECO:0000259" key="6">
    <source>
        <dbReference type="Pfam" id="PF04542"/>
    </source>
</evidence>
<keyword evidence="3" id="KW-0731">Sigma factor</keyword>
<dbReference type="InterPro" id="IPR013325">
    <property type="entry name" value="RNA_pol_sigma_r2"/>
</dbReference>
<dbReference type="InterPro" id="IPR036388">
    <property type="entry name" value="WH-like_DNA-bd_sf"/>
</dbReference>
<dbReference type="Pfam" id="PF04545">
    <property type="entry name" value="Sigma70_r4"/>
    <property type="match status" value="1"/>
</dbReference>
<feature type="domain" description="RNA polymerase sigma-70 region 2" evidence="6">
    <location>
        <begin position="30"/>
        <end position="96"/>
    </location>
</feature>
<evidence type="ECO:0000256" key="5">
    <source>
        <dbReference type="ARBA" id="ARBA00023163"/>
    </source>
</evidence>
<dbReference type="EMBL" id="JYPD01000025">
    <property type="protein sequence ID" value="KXK08409.1"/>
    <property type="molecule type" value="Genomic_DNA"/>
</dbReference>
<dbReference type="CDD" id="cd06171">
    <property type="entry name" value="Sigma70_r4"/>
    <property type="match status" value="1"/>
</dbReference>
<comment type="similarity">
    <text evidence="1">Belongs to the sigma-70 factor family. ECF subfamily.</text>
</comment>
<keyword evidence="2" id="KW-0805">Transcription regulation</keyword>
<dbReference type="PANTHER" id="PTHR43133:SF8">
    <property type="entry name" value="RNA POLYMERASE SIGMA FACTOR HI_1459-RELATED"/>
    <property type="match status" value="1"/>
</dbReference>
<dbReference type="InterPro" id="IPR007627">
    <property type="entry name" value="RNA_pol_sigma70_r2"/>
</dbReference>
<evidence type="ECO:0000259" key="7">
    <source>
        <dbReference type="Pfam" id="PF04545"/>
    </source>
</evidence>
<dbReference type="NCBIfam" id="TIGR02937">
    <property type="entry name" value="sigma70-ECF"/>
    <property type="match status" value="1"/>
</dbReference>
<evidence type="ECO:0000313" key="9">
    <source>
        <dbReference type="Proteomes" id="UP000070449"/>
    </source>
</evidence>
<reference evidence="8 9" key="1">
    <citation type="submission" date="2015-02" db="EMBL/GenBank/DDBJ databases">
        <title>Improved understanding of the partial-nitritation anammox process through 23 genomes representing the majority of the microbial community.</title>
        <authorList>
            <person name="Speth D.R."/>
            <person name="In T Zandt M."/>
            <person name="Guerrero Cruz S."/>
            <person name="Jetten M.S."/>
            <person name="Dutilh B.E."/>
        </authorList>
    </citation>
    <scope>NUCLEOTIDE SEQUENCE [LARGE SCALE GENOMIC DNA]</scope>
    <source>
        <strain evidence="8">OLB21</strain>
    </source>
</reference>
<dbReference type="AlphaFoldDB" id="A0A136KG81"/>
<evidence type="ECO:0000256" key="4">
    <source>
        <dbReference type="ARBA" id="ARBA00023125"/>
    </source>
</evidence>
<dbReference type="InterPro" id="IPR039425">
    <property type="entry name" value="RNA_pol_sigma-70-like"/>
</dbReference>
<evidence type="ECO:0000256" key="3">
    <source>
        <dbReference type="ARBA" id="ARBA00023082"/>
    </source>
</evidence>
<dbReference type="InterPro" id="IPR014284">
    <property type="entry name" value="RNA_pol_sigma-70_dom"/>
</dbReference>
<dbReference type="InterPro" id="IPR007630">
    <property type="entry name" value="RNA_pol_sigma70_r4"/>
</dbReference>
<dbReference type="Gene3D" id="1.10.1740.10">
    <property type="match status" value="1"/>
</dbReference>
<dbReference type="SUPFAM" id="SSF88659">
    <property type="entry name" value="Sigma3 and sigma4 domains of RNA polymerase sigma factors"/>
    <property type="match status" value="1"/>
</dbReference>
<gene>
    <name evidence="8" type="primary">sigX</name>
    <name evidence="8" type="ORF">UZ20_WS6002000938</name>
</gene>
<sequence length="187" mass="21657">MNIQSADKTPDNELVDRFVNKSDVDAFETIYRRYVSAVYRSVYIKVGKKEWAEDIVSETFMLLMDILSNYRGESSLKTFITGIAFNKVRQFWQKQQHDGISFDEAYVYAEEESEEPEEMSDELPRLVAEVLKTIGAPYNLVLEKRFIEGCSIAETASQLNLSSENVRVIQHRAIKKAKEYYENQNGK</sequence>
<protein>
    <submittedName>
        <fullName evidence="8">RNA polymerase sigma factor SigX</fullName>
    </submittedName>
</protein>
<evidence type="ECO:0000256" key="1">
    <source>
        <dbReference type="ARBA" id="ARBA00010641"/>
    </source>
</evidence>
<organism evidence="8 9">
    <name type="scientific">candidate division WS6 bacterium OLB21</name>
    <dbReference type="NCBI Taxonomy" id="1617427"/>
    <lineage>
        <taxon>Bacteria</taxon>
        <taxon>Candidatus Dojkabacteria</taxon>
    </lineage>
</organism>
<dbReference type="PANTHER" id="PTHR43133">
    <property type="entry name" value="RNA POLYMERASE ECF-TYPE SIGMA FACTO"/>
    <property type="match status" value="1"/>
</dbReference>
<dbReference type="STRING" id="1617427.UZ20_WS6002000938"/>
<dbReference type="GO" id="GO:0003677">
    <property type="term" value="F:DNA binding"/>
    <property type="evidence" value="ECO:0007669"/>
    <property type="project" value="UniProtKB-KW"/>
</dbReference>
<evidence type="ECO:0000313" key="8">
    <source>
        <dbReference type="EMBL" id="KXK08409.1"/>
    </source>
</evidence>
<dbReference type="Proteomes" id="UP000070449">
    <property type="component" value="Unassembled WGS sequence"/>
</dbReference>
<comment type="caution">
    <text evidence="8">The sequence shown here is derived from an EMBL/GenBank/DDBJ whole genome shotgun (WGS) entry which is preliminary data.</text>
</comment>
<dbReference type="GO" id="GO:0006352">
    <property type="term" value="P:DNA-templated transcription initiation"/>
    <property type="evidence" value="ECO:0007669"/>
    <property type="project" value="InterPro"/>
</dbReference>
<dbReference type="InterPro" id="IPR013324">
    <property type="entry name" value="RNA_pol_sigma_r3/r4-like"/>
</dbReference>